<dbReference type="Proteomes" id="UP000224634">
    <property type="component" value="Unassembled WGS sequence"/>
</dbReference>
<evidence type="ECO:0008006" key="8">
    <source>
        <dbReference type="Google" id="ProtNLM"/>
    </source>
</evidence>
<keyword evidence="7" id="KW-1185">Reference proteome</keyword>
<organism evidence="6 7">
    <name type="scientific">Polytolypa hystricis (strain UAMH7299)</name>
    <dbReference type="NCBI Taxonomy" id="1447883"/>
    <lineage>
        <taxon>Eukaryota</taxon>
        <taxon>Fungi</taxon>
        <taxon>Dikarya</taxon>
        <taxon>Ascomycota</taxon>
        <taxon>Pezizomycotina</taxon>
        <taxon>Eurotiomycetes</taxon>
        <taxon>Eurotiomycetidae</taxon>
        <taxon>Onygenales</taxon>
        <taxon>Onygenales incertae sedis</taxon>
        <taxon>Polytolypa</taxon>
    </lineage>
</organism>
<keyword evidence="5" id="KW-0560">Oxidoreductase</keyword>
<dbReference type="Pfam" id="PF00743">
    <property type="entry name" value="FMO-like"/>
    <property type="match status" value="1"/>
</dbReference>
<proteinExistence type="inferred from homology"/>
<keyword evidence="3" id="KW-0285">Flavoprotein</keyword>
<sequence length="586" mass="66215">MPSAPGDSNGERATNHVNHGIINSECLITEEPLNTAAPIDVVCIGAGFSGLVTAIKFQEKKNINFKIYEKNAELGGTWLENRYPGCACDVPAHIYTYTFEPNPDFSQYYIGAEEIHRYLKAVAQKHKLEKYIQYNSKVISAIWNESDGVWNMEIEVSDGAGTHIFKRDANFLINASGLLNNWKWPQIPGLQSFSGHLSHSANWDAEHDFAGQTVAILGSGSSAIQIVPNLQPVVKHMKAFIRSPTWIAPSLGFVDPKNGGPKNFSYTEEEKKKFRDNPEEFLAYRKQIESDMNRTFDTFLKEGPKQKAAIEIFTMIMKERLGGDEKLSSTITPKWGVGCRRLTPGEGFLEALIKENVTVVSNEIARIEPEGIVTEDGILHKVDAIICATGFDTTYRPRFKLVGRKGMPLADLWEDMNDIEAYLAMAIPDFPNYFMFLGPNAPISNGTLIPVMEKQCDYMVEFAAKMQRQKIKAASVKQDVTHQLNIRHQKFLPRMVFTDPCRSWYKGGRADGKVIGIWPGSSLHYYEVISEPRYEDYEFTYHGHDPWSYLGDGWTQLEVDDKEQDHALDLAFYLMNPKQVLSMPKL</sequence>
<dbReference type="PANTHER" id="PTHR42877:SF7">
    <property type="entry name" value="FLAVIN-BINDING MONOOXYGENASE-RELATED"/>
    <property type="match status" value="1"/>
</dbReference>
<dbReference type="InterPro" id="IPR051209">
    <property type="entry name" value="FAD-bind_Monooxygenase_sf"/>
</dbReference>
<comment type="caution">
    <text evidence="6">The sequence shown here is derived from an EMBL/GenBank/DDBJ whole genome shotgun (WGS) entry which is preliminary data.</text>
</comment>
<name>A0A2B7XSK8_POLH7</name>
<dbReference type="EMBL" id="PDNA01000125">
    <property type="protein sequence ID" value="PGH11939.1"/>
    <property type="molecule type" value="Genomic_DNA"/>
</dbReference>
<evidence type="ECO:0000256" key="2">
    <source>
        <dbReference type="ARBA" id="ARBA00010139"/>
    </source>
</evidence>
<evidence type="ECO:0000256" key="1">
    <source>
        <dbReference type="ARBA" id="ARBA00001974"/>
    </source>
</evidence>
<reference evidence="6 7" key="1">
    <citation type="submission" date="2017-10" db="EMBL/GenBank/DDBJ databases">
        <title>Comparative genomics in systemic dimorphic fungi from Ajellomycetaceae.</title>
        <authorList>
            <person name="Munoz J.F."/>
            <person name="Mcewen J.G."/>
            <person name="Clay O.K."/>
            <person name="Cuomo C.A."/>
        </authorList>
    </citation>
    <scope>NUCLEOTIDE SEQUENCE [LARGE SCALE GENOMIC DNA]</scope>
    <source>
        <strain evidence="6 7">UAMH7299</strain>
    </source>
</reference>
<comment type="cofactor">
    <cofactor evidence="1">
        <name>FAD</name>
        <dbReference type="ChEBI" id="CHEBI:57692"/>
    </cofactor>
</comment>
<evidence type="ECO:0000256" key="3">
    <source>
        <dbReference type="ARBA" id="ARBA00022630"/>
    </source>
</evidence>
<dbReference type="InterPro" id="IPR036188">
    <property type="entry name" value="FAD/NAD-bd_sf"/>
</dbReference>
<dbReference type="GO" id="GO:0004499">
    <property type="term" value="F:N,N-dimethylaniline monooxygenase activity"/>
    <property type="evidence" value="ECO:0007669"/>
    <property type="project" value="InterPro"/>
</dbReference>
<dbReference type="OrthoDB" id="74360at2759"/>
<evidence type="ECO:0000313" key="6">
    <source>
        <dbReference type="EMBL" id="PGH11939.1"/>
    </source>
</evidence>
<evidence type="ECO:0000256" key="4">
    <source>
        <dbReference type="ARBA" id="ARBA00022827"/>
    </source>
</evidence>
<dbReference type="GO" id="GO:0050660">
    <property type="term" value="F:flavin adenine dinucleotide binding"/>
    <property type="evidence" value="ECO:0007669"/>
    <property type="project" value="InterPro"/>
</dbReference>
<gene>
    <name evidence="6" type="ORF">AJ80_06904</name>
</gene>
<dbReference type="PANTHER" id="PTHR42877">
    <property type="entry name" value="L-ORNITHINE N(5)-MONOOXYGENASE-RELATED"/>
    <property type="match status" value="1"/>
</dbReference>
<dbReference type="SUPFAM" id="SSF51905">
    <property type="entry name" value="FAD/NAD(P)-binding domain"/>
    <property type="match status" value="1"/>
</dbReference>
<dbReference type="STRING" id="1447883.A0A2B7XSK8"/>
<dbReference type="InterPro" id="IPR020946">
    <property type="entry name" value="Flavin_mOase-like"/>
</dbReference>
<dbReference type="GO" id="GO:0050661">
    <property type="term" value="F:NADP binding"/>
    <property type="evidence" value="ECO:0007669"/>
    <property type="project" value="InterPro"/>
</dbReference>
<dbReference type="Gene3D" id="3.50.50.60">
    <property type="entry name" value="FAD/NAD(P)-binding domain"/>
    <property type="match status" value="2"/>
</dbReference>
<evidence type="ECO:0000313" key="7">
    <source>
        <dbReference type="Proteomes" id="UP000224634"/>
    </source>
</evidence>
<accession>A0A2B7XSK8</accession>
<evidence type="ECO:0000256" key="5">
    <source>
        <dbReference type="ARBA" id="ARBA00023002"/>
    </source>
</evidence>
<dbReference type="AlphaFoldDB" id="A0A2B7XSK8"/>
<protein>
    <recommendedName>
        <fullName evidence="8">FAD/NAD(P)-binding domain-containing protein</fullName>
    </recommendedName>
</protein>
<comment type="similarity">
    <text evidence="2">Belongs to the FAD-binding monooxygenase family.</text>
</comment>
<keyword evidence="4" id="KW-0274">FAD</keyword>